<dbReference type="Proteomes" id="UP001148629">
    <property type="component" value="Unassembled WGS sequence"/>
</dbReference>
<gene>
    <name evidence="1" type="ORF">NM208_g7929</name>
</gene>
<proteinExistence type="predicted"/>
<sequence>MIIGDVPAATQQAANALDGGQGYHYLPDLHVGYPSTSSSTSPTGRNGHPVLLLKTFTGNSPLRLPEYDEAQKLDDWSRLAACGTMEERCAVLRDFGATERDDVKKCPDIPQLLQEGMAEGKKPDVIGDFLAPTASPPIWSASLWVHHLPHHLPQGSFRRMNSPPGAIKRHTSALCAVEEALRIQSSQPTSGSNSRHYVEPHAIRVSSHPTPQSSIGYRTPSFEGVSSFGQQTLLACQVSELTSDDAGRSPSIMEEVTTLRAILQNSDSAPKPPRMPREPSNHEHTRMELPPSSFILQVLGTLKETRSLLFLFYAVQDLWQVEELCRRIYFPLEPLSASELTLFNGMFFVILGDLMNQTHDGLDDEEVKKFHSICRENFQSGYETYEVVTGPTYQHTLILSIAFVNAQMEGNLALHASLTAIAARHCLALGYHREERIVHLPPVEAQRARRLFWSIFIFDKTQSLRLGRAPIIQDYDVDVKRCGFSQDPGDLPWDQAFAAFIEFSCLQAQIYQLLYSPSSNALDTTKRQMLIDDLKISLSSWHDGWKQIDASNAHRKDILSSILEPSEVAYYSVLTILYRGAKLSNSVQDITPDCFDAAREGLRAHLARWPHTISAGMSATSLYGIWILLHSSFTPFVVAFLHCIKNADTSDLGLLKDVLDTIEQLSLTRDTLKRQFDLCKVLYRIAEIFINDQLPTGQRATLLDNTIALPLQPGFLESWDYLDHNLPLPNYSASSAVFYI</sequence>
<protein>
    <submittedName>
        <fullName evidence="1">Uncharacterized protein</fullName>
    </submittedName>
</protein>
<dbReference type="EMBL" id="JANRMS010000857">
    <property type="protein sequence ID" value="KAJ3533568.1"/>
    <property type="molecule type" value="Genomic_DNA"/>
</dbReference>
<evidence type="ECO:0000313" key="2">
    <source>
        <dbReference type="Proteomes" id="UP001148629"/>
    </source>
</evidence>
<name>A0ACC1S7B0_9HYPO</name>
<comment type="caution">
    <text evidence="1">The sequence shown here is derived from an EMBL/GenBank/DDBJ whole genome shotgun (WGS) entry which is preliminary data.</text>
</comment>
<evidence type="ECO:0000313" key="1">
    <source>
        <dbReference type="EMBL" id="KAJ3533568.1"/>
    </source>
</evidence>
<keyword evidence="2" id="KW-1185">Reference proteome</keyword>
<organism evidence="1 2">
    <name type="scientific">Fusarium decemcellulare</name>
    <dbReference type="NCBI Taxonomy" id="57161"/>
    <lineage>
        <taxon>Eukaryota</taxon>
        <taxon>Fungi</taxon>
        <taxon>Dikarya</taxon>
        <taxon>Ascomycota</taxon>
        <taxon>Pezizomycotina</taxon>
        <taxon>Sordariomycetes</taxon>
        <taxon>Hypocreomycetidae</taxon>
        <taxon>Hypocreales</taxon>
        <taxon>Nectriaceae</taxon>
        <taxon>Fusarium</taxon>
        <taxon>Fusarium decemcellulare species complex</taxon>
    </lineage>
</organism>
<reference evidence="1" key="1">
    <citation type="submission" date="2022-08" db="EMBL/GenBank/DDBJ databases">
        <title>Genome Sequence of Fusarium decemcellulare.</title>
        <authorList>
            <person name="Buettner E."/>
        </authorList>
    </citation>
    <scope>NUCLEOTIDE SEQUENCE</scope>
    <source>
        <strain evidence="1">Babe19</strain>
    </source>
</reference>
<accession>A0ACC1S7B0</accession>